<accession>A0A085MMG3</accession>
<dbReference type="AlphaFoldDB" id="A0A085MMG3"/>
<gene>
    <name evidence="5" type="ORF">M513_00635</name>
    <name evidence="4" type="ORF">M513_14317</name>
</gene>
<name>A0A085MMG3_9BILA</name>
<evidence type="ECO:0000256" key="1">
    <source>
        <dbReference type="ARBA" id="ARBA00004123"/>
    </source>
</evidence>
<keyword evidence="2" id="KW-0238">DNA-binding</keyword>
<dbReference type="Pfam" id="PF03221">
    <property type="entry name" value="HTH_Tnp_Tc5"/>
    <property type="match status" value="1"/>
</dbReference>
<evidence type="ECO:0000256" key="2">
    <source>
        <dbReference type="ARBA" id="ARBA00023125"/>
    </source>
</evidence>
<dbReference type="SUPFAM" id="SSF46689">
    <property type="entry name" value="Homeodomain-like"/>
    <property type="match status" value="1"/>
</dbReference>
<keyword evidence="6" id="KW-1185">Reference proteome</keyword>
<feature type="non-terminal residue" evidence="5">
    <location>
        <position position="1"/>
    </location>
</feature>
<dbReference type="GO" id="GO:0003677">
    <property type="term" value="F:DNA binding"/>
    <property type="evidence" value="ECO:0007669"/>
    <property type="project" value="UniProtKB-KW"/>
</dbReference>
<dbReference type="GO" id="GO:0005634">
    <property type="term" value="C:nucleus"/>
    <property type="evidence" value="ECO:0007669"/>
    <property type="project" value="UniProtKB-SubCell"/>
</dbReference>
<dbReference type="PROSITE" id="PS51253">
    <property type="entry name" value="HTH_CENPB"/>
    <property type="match status" value="1"/>
</dbReference>
<evidence type="ECO:0000313" key="5">
    <source>
        <dbReference type="EMBL" id="KFD58409.1"/>
    </source>
</evidence>
<reference evidence="5 6" key="1">
    <citation type="journal article" date="2014" name="Nat. Genet.">
        <title>Genome and transcriptome of the porcine whipworm Trichuris suis.</title>
        <authorList>
            <person name="Jex A.R."/>
            <person name="Nejsum P."/>
            <person name="Schwarz E.M."/>
            <person name="Hu L."/>
            <person name="Young N.D."/>
            <person name="Hall R.S."/>
            <person name="Korhonen P.K."/>
            <person name="Liao S."/>
            <person name="Thamsborg S."/>
            <person name="Xia J."/>
            <person name="Xu P."/>
            <person name="Wang S."/>
            <person name="Scheerlinck J.P."/>
            <person name="Hofmann A."/>
            <person name="Sternberg P.W."/>
            <person name="Wang J."/>
            <person name="Gasser R.B."/>
        </authorList>
    </citation>
    <scope>NUCLEOTIDE SEQUENCE [LARGE SCALE GENOMIC DNA]</scope>
    <source>
        <strain evidence="5">DCEP-RM93M</strain>
    </source>
</reference>
<evidence type="ECO:0000259" key="3">
    <source>
        <dbReference type="PROSITE" id="PS51253"/>
    </source>
</evidence>
<dbReference type="EMBL" id="KL363184">
    <property type="protein sequence ID" value="KFD58409.1"/>
    <property type="molecule type" value="Genomic_DNA"/>
</dbReference>
<dbReference type="Proteomes" id="UP000030764">
    <property type="component" value="Unassembled WGS sequence"/>
</dbReference>
<evidence type="ECO:0000313" key="6">
    <source>
        <dbReference type="Proteomes" id="UP000030764"/>
    </source>
</evidence>
<proteinExistence type="predicted"/>
<sequence>WVVTQRQTGHPVTRNKIKRQALEWATRNPRLCHGFTATSSWCSRFMERMGLVEKNEEEEPSTEA</sequence>
<feature type="domain" description="HTH CENPB-type" evidence="3">
    <location>
        <begin position="1"/>
        <end position="55"/>
    </location>
</feature>
<feature type="non-terminal residue" evidence="5">
    <location>
        <position position="64"/>
    </location>
</feature>
<evidence type="ECO:0000313" key="4">
    <source>
        <dbReference type="EMBL" id="KFD44806.1"/>
    </source>
</evidence>
<comment type="subcellular location">
    <subcellularLocation>
        <location evidence="1">Nucleus</location>
    </subcellularLocation>
</comment>
<dbReference type="EMBL" id="KL364517">
    <property type="protein sequence ID" value="KFD44806.1"/>
    <property type="molecule type" value="Genomic_DNA"/>
</dbReference>
<dbReference type="InterPro" id="IPR006600">
    <property type="entry name" value="HTH_CenpB_DNA-bd_dom"/>
</dbReference>
<organism evidence="5 6">
    <name type="scientific">Trichuris suis</name>
    <name type="common">pig whipworm</name>
    <dbReference type="NCBI Taxonomy" id="68888"/>
    <lineage>
        <taxon>Eukaryota</taxon>
        <taxon>Metazoa</taxon>
        <taxon>Ecdysozoa</taxon>
        <taxon>Nematoda</taxon>
        <taxon>Enoplea</taxon>
        <taxon>Dorylaimia</taxon>
        <taxon>Trichinellida</taxon>
        <taxon>Trichuridae</taxon>
        <taxon>Trichuris</taxon>
    </lineage>
</organism>
<dbReference type="InterPro" id="IPR009057">
    <property type="entry name" value="Homeodomain-like_sf"/>
</dbReference>
<dbReference type="Gene3D" id="1.10.10.60">
    <property type="entry name" value="Homeodomain-like"/>
    <property type="match status" value="1"/>
</dbReference>
<protein>
    <recommendedName>
        <fullName evidence="3">HTH CENPB-type domain-containing protein</fullName>
    </recommendedName>
</protein>